<dbReference type="Pfam" id="PF24517">
    <property type="entry name" value="CBM96"/>
    <property type="match status" value="1"/>
</dbReference>
<feature type="domain" description="Carbohydrate-binding module family 96" evidence="5">
    <location>
        <begin position="145"/>
        <end position="300"/>
    </location>
</feature>
<accession>K0SU66</accession>
<keyword evidence="3" id="KW-0732">Signal</keyword>
<protein>
    <recommendedName>
        <fullName evidence="5">Carbohydrate-binding module family 96 domain-containing protein</fullName>
    </recommendedName>
</protein>
<dbReference type="GO" id="GO:0005576">
    <property type="term" value="C:extracellular region"/>
    <property type="evidence" value="ECO:0007669"/>
    <property type="project" value="UniProtKB-SubCell"/>
</dbReference>
<gene>
    <name evidence="6" type="ORF">THAOC_08752</name>
</gene>
<dbReference type="EMBL" id="AGNL01009338">
    <property type="protein sequence ID" value="EJK69943.1"/>
    <property type="molecule type" value="Genomic_DNA"/>
</dbReference>
<dbReference type="InterPro" id="IPR055372">
    <property type="entry name" value="CBM96"/>
</dbReference>
<evidence type="ECO:0000256" key="3">
    <source>
        <dbReference type="ARBA" id="ARBA00022729"/>
    </source>
</evidence>
<feature type="compositionally biased region" description="Basic residues" evidence="4">
    <location>
        <begin position="326"/>
        <end position="354"/>
    </location>
</feature>
<feature type="region of interest" description="Disordered" evidence="4">
    <location>
        <begin position="308"/>
        <end position="368"/>
    </location>
</feature>
<keyword evidence="2" id="KW-0964">Secreted</keyword>
<reference evidence="6 7" key="1">
    <citation type="journal article" date="2012" name="Genome Biol.">
        <title>Genome and low-iron response of an oceanic diatom adapted to chronic iron limitation.</title>
        <authorList>
            <person name="Lommer M."/>
            <person name="Specht M."/>
            <person name="Roy A.S."/>
            <person name="Kraemer L."/>
            <person name="Andreson R."/>
            <person name="Gutowska M.A."/>
            <person name="Wolf J."/>
            <person name="Bergner S.V."/>
            <person name="Schilhabel M.B."/>
            <person name="Klostermeier U.C."/>
            <person name="Beiko R.G."/>
            <person name="Rosenstiel P."/>
            <person name="Hippler M."/>
            <person name="Laroche J."/>
        </authorList>
    </citation>
    <scope>NUCLEOTIDE SEQUENCE [LARGE SCALE GENOMIC DNA]</scope>
    <source>
        <strain evidence="6 7">CCMP1005</strain>
    </source>
</reference>
<evidence type="ECO:0000313" key="6">
    <source>
        <dbReference type="EMBL" id="EJK69943.1"/>
    </source>
</evidence>
<dbReference type="PROSITE" id="PS51257">
    <property type="entry name" value="PROKAR_LIPOPROTEIN"/>
    <property type="match status" value="1"/>
</dbReference>
<evidence type="ECO:0000313" key="7">
    <source>
        <dbReference type="Proteomes" id="UP000266841"/>
    </source>
</evidence>
<organism evidence="6 7">
    <name type="scientific">Thalassiosira oceanica</name>
    <name type="common">Marine diatom</name>
    <dbReference type="NCBI Taxonomy" id="159749"/>
    <lineage>
        <taxon>Eukaryota</taxon>
        <taxon>Sar</taxon>
        <taxon>Stramenopiles</taxon>
        <taxon>Ochrophyta</taxon>
        <taxon>Bacillariophyta</taxon>
        <taxon>Coscinodiscophyceae</taxon>
        <taxon>Thalassiosirophycidae</taxon>
        <taxon>Thalassiosirales</taxon>
        <taxon>Thalassiosiraceae</taxon>
        <taxon>Thalassiosira</taxon>
    </lineage>
</organism>
<feature type="compositionally biased region" description="Polar residues" evidence="4">
    <location>
        <begin position="315"/>
        <end position="325"/>
    </location>
</feature>
<dbReference type="AlphaFoldDB" id="K0SU66"/>
<sequence length="368" mass="40697">MAMAKGISKVICGVSFETLHSHILSVTSTSSSCGTDVDWDNHHCVQDCAGSNCGGLAAAHDETFDSPLSCCEQMLSWLNFEDCVKLNGDDEPETAQTRMGGSIRKTDIVEEELVGYRIADELDTEILTRQARKRPIHQQSQSSSSSLRPTDDAFISRKNMEMNFGTIDMLQYNREDEMLLRFDLTNVQNVDKAVLKLYPVGGKCTGLEVSVVFGDWNEKLVSWFTAPSARGPRSTRSPKAKGGNSDWVRVDVSRAVTYALSVKRQSYVTLRISGEKTSDRGVFASKEYRSGQFSPQLSVRGLEMRAKALKDTSSRSKVQTQSSISKKQKGNSKPKNKPNNKPGKPKKSKPKPRPNNKPAKPLVGKKPK</sequence>
<comment type="caution">
    <text evidence="6">The sequence shown here is derived from an EMBL/GenBank/DDBJ whole genome shotgun (WGS) entry which is preliminary data.</text>
</comment>
<dbReference type="Proteomes" id="UP000266841">
    <property type="component" value="Unassembled WGS sequence"/>
</dbReference>
<proteinExistence type="predicted"/>
<comment type="subcellular location">
    <subcellularLocation>
        <location evidence="1">Secreted</location>
    </subcellularLocation>
</comment>
<evidence type="ECO:0000256" key="4">
    <source>
        <dbReference type="SAM" id="MobiDB-lite"/>
    </source>
</evidence>
<feature type="non-terminal residue" evidence="6">
    <location>
        <position position="368"/>
    </location>
</feature>
<name>K0SU66_THAOC</name>
<dbReference type="NCBIfam" id="NF033679">
    <property type="entry name" value="DNRLRE_dom"/>
    <property type="match status" value="1"/>
</dbReference>
<keyword evidence="7" id="KW-1185">Reference proteome</keyword>
<evidence type="ECO:0000256" key="1">
    <source>
        <dbReference type="ARBA" id="ARBA00004613"/>
    </source>
</evidence>
<feature type="region of interest" description="Disordered" evidence="4">
    <location>
        <begin position="130"/>
        <end position="150"/>
    </location>
</feature>
<evidence type="ECO:0000256" key="2">
    <source>
        <dbReference type="ARBA" id="ARBA00022525"/>
    </source>
</evidence>
<evidence type="ECO:0000259" key="5">
    <source>
        <dbReference type="Pfam" id="PF24517"/>
    </source>
</evidence>